<comment type="caution">
    <text evidence="1">The sequence shown here is derived from an EMBL/GenBank/DDBJ whole genome shotgun (WGS) entry which is preliminary data.</text>
</comment>
<evidence type="ECO:0000313" key="2">
    <source>
        <dbReference type="Proteomes" id="UP000828941"/>
    </source>
</evidence>
<protein>
    <submittedName>
        <fullName evidence="1">Uncharacterized protein</fullName>
    </submittedName>
</protein>
<evidence type="ECO:0000313" key="1">
    <source>
        <dbReference type="EMBL" id="KAI4301796.1"/>
    </source>
</evidence>
<organism evidence="1 2">
    <name type="scientific">Bauhinia variegata</name>
    <name type="common">Purple orchid tree</name>
    <name type="synonym">Phanera variegata</name>
    <dbReference type="NCBI Taxonomy" id="167791"/>
    <lineage>
        <taxon>Eukaryota</taxon>
        <taxon>Viridiplantae</taxon>
        <taxon>Streptophyta</taxon>
        <taxon>Embryophyta</taxon>
        <taxon>Tracheophyta</taxon>
        <taxon>Spermatophyta</taxon>
        <taxon>Magnoliopsida</taxon>
        <taxon>eudicotyledons</taxon>
        <taxon>Gunneridae</taxon>
        <taxon>Pentapetalae</taxon>
        <taxon>rosids</taxon>
        <taxon>fabids</taxon>
        <taxon>Fabales</taxon>
        <taxon>Fabaceae</taxon>
        <taxon>Cercidoideae</taxon>
        <taxon>Cercideae</taxon>
        <taxon>Bauhiniinae</taxon>
        <taxon>Bauhinia</taxon>
    </lineage>
</organism>
<dbReference type="EMBL" id="CM039438">
    <property type="protein sequence ID" value="KAI4301796.1"/>
    <property type="molecule type" value="Genomic_DNA"/>
</dbReference>
<proteinExistence type="predicted"/>
<name>A0ACB9KWK4_BAUVA</name>
<accession>A0ACB9KWK4</accession>
<keyword evidence="2" id="KW-1185">Reference proteome</keyword>
<reference evidence="1 2" key="1">
    <citation type="journal article" date="2022" name="DNA Res.">
        <title>Chromosomal-level genome assembly of the orchid tree Bauhinia variegata (Leguminosae; Cercidoideae) supports the allotetraploid origin hypothesis of Bauhinia.</title>
        <authorList>
            <person name="Zhong Y."/>
            <person name="Chen Y."/>
            <person name="Zheng D."/>
            <person name="Pang J."/>
            <person name="Liu Y."/>
            <person name="Luo S."/>
            <person name="Meng S."/>
            <person name="Qian L."/>
            <person name="Wei D."/>
            <person name="Dai S."/>
            <person name="Zhou R."/>
        </authorList>
    </citation>
    <scope>NUCLEOTIDE SEQUENCE [LARGE SCALE GENOMIC DNA]</scope>
    <source>
        <strain evidence="1">BV-YZ2020</strain>
    </source>
</reference>
<dbReference type="Proteomes" id="UP000828941">
    <property type="component" value="Chromosome 13"/>
</dbReference>
<sequence>MACSGLQALREGRKIHGLVWKLGMQSDLCIESALMNFYSKCGSLEAAWQFFESAEELGEVSLTVIHVAFAQNGFEEEAIHIFLRMVKSGIEIDPHMVSAILGVFGVDISLGPGTQIHSLIIKKNLIQNPFVSNGLINKHVFEVWRSEGLTPSLLSDDSEECNLSELHDCSFYSPWGCHAGLVEKGMEVSESMTRDHKISPRLEHYTSVVDMLGGQGQAS</sequence>
<gene>
    <name evidence="1" type="ORF">L6164_035040</name>
</gene>